<protein>
    <submittedName>
        <fullName evidence="1">Uncharacterized protein</fullName>
    </submittedName>
</protein>
<keyword evidence="2" id="KW-1185">Reference proteome</keyword>
<accession>A0A154PD14</accession>
<reference evidence="1 2" key="1">
    <citation type="submission" date="2015-07" db="EMBL/GenBank/DDBJ databases">
        <title>The genome of Dufourea novaeangliae.</title>
        <authorList>
            <person name="Pan H."/>
            <person name="Kapheim K."/>
        </authorList>
    </citation>
    <scope>NUCLEOTIDE SEQUENCE [LARGE SCALE GENOMIC DNA]</scope>
    <source>
        <strain evidence="1">0120121106</strain>
        <tissue evidence="1">Whole body</tissue>
    </source>
</reference>
<sequence length="127" mass="14572">MAILQDPRTRGLFIECNLFQIPRECVHSMEEGLRRCYFSKSTGRKFPGISDGFLTDASRRDTRPVYTRAEEQTALTPEQTRDSTILRIDVTKLRGTDNARKILGSNEEAVNVLTEFIRNNFELTKSN</sequence>
<dbReference type="Proteomes" id="UP000076502">
    <property type="component" value="Unassembled WGS sequence"/>
</dbReference>
<dbReference type="AlphaFoldDB" id="A0A154PD14"/>
<organism evidence="1 2">
    <name type="scientific">Dufourea novaeangliae</name>
    <name type="common">Sweat bee</name>
    <dbReference type="NCBI Taxonomy" id="178035"/>
    <lineage>
        <taxon>Eukaryota</taxon>
        <taxon>Metazoa</taxon>
        <taxon>Ecdysozoa</taxon>
        <taxon>Arthropoda</taxon>
        <taxon>Hexapoda</taxon>
        <taxon>Insecta</taxon>
        <taxon>Pterygota</taxon>
        <taxon>Neoptera</taxon>
        <taxon>Endopterygota</taxon>
        <taxon>Hymenoptera</taxon>
        <taxon>Apocrita</taxon>
        <taxon>Aculeata</taxon>
        <taxon>Apoidea</taxon>
        <taxon>Anthophila</taxon>
        <taxon>Halictidae</taxon>
        <taxon>Rophitinae</taxon>
        <taxon>Dufourea</taxon>
    </lineage>
</organism>
<evidence type="ECO:0000313" key="1">
    <source>
        <dbReference type="EMBL" id="KZC09148.1"/>
    </source>
</evidence>
<evidence type="ECO:0000313" key="2">
    <source>
        <dbReference type="Proteomes" id="UP000076502"/>
    </source>
</evidence>
<name>A0A154PD14_DUFNO</name>
<dbReference type="EMBL" id="KQ434867">
    <property type="protein sequence ID" value="KZC09148.1"/>
    <property type="molecule type" value="Genomic_DNA"/>
</dbReference>
<proteinExistence type="predicted"/>
<gene>
    <name evidence="1" type="ORF">WN55_00748</name>
</gene>